<dbReference type="Proteomes" id="UP000315364">
    <property type="component" value="Chromosome"/>
</dbReference>
<organism evidence="1 2">
    <name type="scientific">Devosia ginsengisoli</name>
    <dbReference type="NCBI Taxonomy" id="400770"/>
    <lineage>
        <taxon>Bacteria</taxon>
        <taxon>Pseudomonadati</taxon>
        <taxon>Pseudomonadota</taxon>
        <taxon>Alphaproteobacteria</taxon>
        <taxon>Hyphomicrobiales</taxon>
        <taxon>Devosiaceae</taxon>
        <taxon>Devosia</taxon>
    </lineage>
</organism>
<protein>
    <submittedName>
        <fullName evidence="1">Uncharacterized protein</fullName>
    </submittedName>
</protein>
<name>A0A5B8LUH5_9HYPH</name>
<dbReference type="OrthoDB" id="5180011at2"/>
<evidence type="ECO:0000313" key="1">
    <source>
        <dbReference type="EMBL" id="QDZ11304.1"/>
    </source>
</evidence>
<gene>
    <name evidence="1" type="ORF">FPZ08_11370</name>
</gene>
<keyword evidence="2" id="KW-1185">Reference proteome</keyword>
<sequence>MKKTRLNFGTYDPRFLGTQVYLDTPEAVEVFHDFYLRKKVYQHDFEDPESINAVWLGSVIEHETRHYHDALISPYSSKLLRLRVEIMANFDQIFHELTAFGIVTGSNCMPVPLQTWLEVPAAERRARINELEATGFFGPGLRPFPLPVIPNQIASPAPLRGHDPEVPFDYDIYPPLEIHESLRVDPSHVLPKKLYTPRFIYRLTAIKEHYDQIDHLLRGAPWTETFQPWQVFEASAVMVQMKAAHESCTGLSPLEFLASLDKASPRYTQGIAPFFQCDQSDLPRVPRAILLCATWAMLAGTVLGKYMKDWTTEDLHGAPGPRFSAALSYCRQFGMPALTQRASAFFAALDQYYGCPTWQENLQLSFALDANLAEKLSSSRSDKASAAANASIDAFLSFVDTRRQLFENGFDLERYVDPHEYLPLANTLPLPPMLIHLDRLGWDPDEFDRRNAKAGWMAVDSLDTNLGPIVSRVLAPHPTRPPDELRKFWHLFNSLREIDHLFCRHHRKETREVPFGSMMGSERFQWLEI</sequence>
<proteinExistence type="predicted"/>
<dbReference type="RefSeq" id="WP_146290126.1">
    <property type="nucleotide sequence ID" value="NZ_CP042304.1"/>
</dbReference>
<reference evidence="1 2" key="1">
    <citation type="submission" date="2019-07" db="EMBL/GenBank/DDBJ databases">
        <title>Full genome sequence of Devosia sp. Gsoil 520.</title>
        <authorList>
            <person name="Im W.-T."/>
        </authorList>
    </citation>
    <scope>NUCLEOTIDE SEQUENCE [LARGE SCALE GENOMIC DNA]</scope>
    <source>
        <strain evidence="1 2">Gsoil 520</strain>
    </source>
</reference>
<dbReference type="EMBL" id="CP042304">
    <property type="protein sequence ID" value="QDZ11304.1"/>
    <property type="molecule type" value="Genomic_DNA"/>
</dbReference>
<accession>A0A5B8LUH5</accession>
<evidence type="ECO:0000313" key="2">
    <source>
        <dbReference type="Proteomes" id="UP000315364"/>
    </source>
</evidence>
<dbReference type="AlphaFoldDB" id="A0A5B8LUH5"/>
<dbReference type="KEGG" id="dea:FPZ08_11370"/>